<dbReference type="Proteomes" id="UP000240883">
    <property type="component" value="Unassembled WGS sequence"/>
</dbReference>
<name>A0A2T2NYR7_CORCC</name>
<evidence type="ECO:0000256" key="1">
    <source>
        <dbReference type="SAM" id="MobiDB-lite"/>
    </source>
</evidence>
<keyword evidence="4" id="KW-1185">Reference proteome</keyword>
<feature type="signal peptide" evidence="2">
    <location>
        <begin position="1"/>
        <end position="17"/>
    </location>
</feature>
<sequence length="161" mass="17420">MASPLKFLFWICGPVLTCEECGSRHSRGAPVRERGGAVPRGTGSTEAVGRSGRTASTQPITRKLISRATARAQCEADPHSKRSLLRRRSAGVLEVGMLNTSSNDVLVPPLWQAGSGARMWRFWRGKVGQAEMLGLLDSHGVFLCHLPVLSFLFPPSLILAV</sequence>
<protein>
    <recommendedName>
        <fullName evidence="5">Arf-GAP domain-containing protein</fullName>
    </recommendedName>
</protein>
<feature type="chain" id="PRO_5015624605" description="Arf-GAP domain-containing protein" evidence="2">
    <location>
        <begin position="18"/>
        <end position="161"/>
    </location>
</feature>
<reference evidence="3 4" key="1">
    <citation type="journal article" date="2018" name="Front. Microbiol.">
        <title>Genome-Wide Analysis of Corynespora cassiicola Leaf Fall Disease Putative Effectors.</title>
        <authorList>
            <person name="Lopez D."/>
            <person name="Ribeiro S."/>
            <person name="Label P."/>
            <person name="Fumanal B."/>
            <person name="Venisse J.S."/>
            <person name="Kohler A."/>
            <person name="de Oliveira R.R."/>
            <person name="Labutti K."/>
            <person name="Lipzen A."/>
            <person name="Lail K."/>
            <person name="Bauer D."/>
            <person name="Ohm R.A."/>
            <person name="Barry K.W."/>
            <person name="Spatafora J."/>
            <person name="Grigoriev I.V."/>
            <person name="Martin F.M."/>
            <person name="Pujade-Renaud V."/>
        </authorList>
    </citation>
    <scope>NUCLEOTIDE SEQUENCE [LARGE SCALE GENOMIC DNA]</scope>
    <source>
        <strain evidence="3 4">Philippines</strain>
    </source>
</reference>
<evidence type="ECO:0008006" key="5">
    <source>
        <dbReference type="Google" id="ProtNLM"/>
    </source>
</evidence>
<evidence type="ECO:0000256" key="2">
    <source>
        <dbReference type="SAM" id="SignalP"/>
    </source>
</evidence>
<dbReference type="AlphaFoldDB" id="A0A2T2NYR7"/>
<proteinExistence type="predicted"/>
<accession>A0A2T2NYR7</accession>
<dbReference type="EMBL" id="KZ678132">
    <property type="protein sequence ID" value="PSN70557.1"/>
    <property type="molecule type" value="Genomic_DNA"/>
</dbReference>
<evidence type="ECO:0000313" key="3">
    <source>
        <dbReference type="EMBL" id="PSN70557.1"/>
    </source>
</evidence>
<keyword evidence="2" id="KW-0732">Signal</keyword>
<evidence type="ECO:0000313" key="4">
    <source>
        <dbReference type="Proteomes" id="UP000240883"/>
    </source>
</evidence>
<gene>
    <name evidence="3" type="ORF">BS50DRAFT_316414</name>
</gene>
<feature type="region of interest" description="Disordered" evidence="1">
    <location>
        <begin position="26"/>
        <end position="56"/>
    </location>
</feature>
<organism evidence="3 4">
    <name type="scientific">Corynespora cassiicola Philippines</name>
    <dbReference type="NCBI Taxonomy" id="1448308"/>
    <lineage>
        <taxon>Eukaryota</taxon>
        <taxon>Fungi</taxon>
        <taxon>Dikarya</taxon>
        <taxon>Ascomycota</taxon>
        <taxon>Pezizomycotina</taxon>
        <taxon>Dothideomycetes</taxon>
        <taxon>Pleosporomycetidae</taxon>
        <taxon>Pleosporales</taxon>
        <taxon>Corynesporascaceae</taxon>
        <taxon>Corynespora</taxon>
    </lineage>
</organism>